<evidence type="ECO:0000313" key="1">
    <source>
        <dbReference type="EMBL" id="CAG8488422.1"/>
    </source>
</evidence>
<reference evidence="1" key="1">
    <citation type="submission" date="2021-06" db="EMBL/GenBank/DDBJ databases">
        <authorList>
            <person name="Kallberg Y."/>
            <person name="Tangrot J."/>
            <person name="Rosling A."/>
        </authorList>
    </citation>
    <scope>NUCLEOTIDE SEQUENCE</scope>
    <source>
        <strain evidence="1">CL356</strain>
    </source>
</reference>
<gene>
    <name evidence="1" type="ORF">ACOLOM_LOCUS2278</name>
</gene>
<organism evidence="1 2">
    <name type="scientific">Acaulospora colombiana</name>
    <dbReference type="NCBI Taxonomy" id="27376"/>
    <lineage>
        <taxon>Eukaryota</taxon>
        <taxon>Fungi</taxon>
        <taxon>Fungi incertae sedis</taxon>
        <taxon>Mucoromycota</taxon>
        <taxon>Glomeromycotina</taxon>
        <taxon>Glomeromycetes</taxon>
        <taxon>Diversisporales</taxon>
        <taxon>Acaulosporaceae</taxon>
        <taxon>Acaulospora</taxon>
    </lineage>
</organism>
<comment type="caution">
    <text evidence="1">The sequence shown here is derived from an EMBL/GenBank/DDBJ whole genome shotgun (WGS) entry which is preliminary data.</text>
</comment>
<sequence length="387" mass="44517">MSIHKVQEFNEISRSRTSSLSSHSNRAISPHEPIVNSNRETNPAHPSHIKTNSRTGTFPVKNPSNIRSKSSVPEFSSVQRTQRSASEAYPYKHRSFVKNPSRSSLDKFSSSPEEMRHKLGSTPPTSTPSSPVSSNDDYSSGSSSSHENLLTSEKVCLKYVVGREIKPCYGFNGRRRTFHGHHETNRKSVIIKKYPEEEKKLWNNEIEMIKNLSLDCVVEWEDKEEMSPMNYISVFVCHGRTLGSEIQEYSSIKQFQQVLKSIFNGLKHLHEKDVVHMNLNPHNISLQRKQDSYETRISDFESARKITVHYSADVYSFATIMYYVYNGGKKTIYKNMEELNELKKGVPPDLLNEIRDKQASLLMQNMLHPIPQDRPTLWKISNRYFGT</sequence>
<accession>A0ACA9KRB1</accession>
<proteinExistence type="predicted"/>
<dbReference type="EMBL" id="CAJVPT010002855">
    <property type="protein sequence ID" value="CAG8488422.1"/>
    <property type="molecule type" value="Genomic_DNA"/>
</dbReference>
<name>A0ACA9KRB1_9GLOM</name>
<evidence type="ECO:0000313" key="2">
    <source>
        <dbReference type="Proteomes" id="UP000789525"/>
    </source>
</evidence>
<protein>
    <submittedName>
        <fullName evidence="1">4566_t:CDS:1</fullName>
    </submittedName>
</protein>
<dbReference type="Proteomes" id="UP000789525">
    <property type="component" value="Unassembled WGS sequence"/>
</dbReference>
<keyword evidence="2" id="KW-1185">Reference proteome</keyword>